<sequence length="860" mass="94453">MYLPIHLLSYTAYAISDAKVCCDSAVAPSCGILCRGLYLTGVSDTREVLIGHCRGVDRDVETCVQRRREPQNPVNQIYLHCCDRTKKAFCRDTCKTVLKTAMSEEELMDSLIEACGVPSLKEPIWQCFLTKKLKKTNSSMPMTHVDNAKLLCCGKAESDRCRDLCKETYVKRWASETDLESNCFSLQPMSTPEHNMRSCLKEVEQPCQLGCSGLSFCRNFNHRPTELFRSCTPEADDSARAVYKSWMDGIIQLPQINIQVKDIRYCMPAMWKAIACVLEVKPCIAKSQESLINLCREDCLTILSECLDTSRISPGTSVPALCNDLPSKNTPGACVALDTYLSESPYASHKQEVTHPCRPNPCSTNEVCRVKRRKCKHPESCVRYTCQRACPLGQMSKVWVPKGTRVRLPDPTEKSLNMEECHVACHCSSRGQIENCKRLPCVSRKECDIGRGHIKEHGEQMWMGSEQCVCISGNIICPRDSCKPSNSYPPYAGLSGKCPSNYEPVCGSNGKTYPNSCVAKCDGVKRIVAYMACSEMDVCSGKPCSLNHRCVPRPQVCLDRMNSDDCPQYECVSDIGSCIAHHHDPACSSSGEEFTNMCMLFSHMRTLGYRGHCQSGCSTTGVVCGHDGETYSSECAAKAARVTVDYFGKCLAFGNLTGDSMSSSTSCSLVRCPSPHPANCVGIIPPGGCCPVCATQLKMLWDSQQMKAVARQTRYKTISVSDVLAALSGHVSVPECDVFGYVSVSGELVVIVASVVPRPSALQVEVCQVEAERLHNLVKYGSPNLSSYLMLSPLVLSSKERSRVTILIPSNPSFISDSYSNHNSRVRNVGTTGLAAPGILLSLMMATLVINKLCTVLSLL</sequence>
<dbReference type="InterPro" id="IPR002350">
    <property type="entry name" value="Kazal_dom"/>
</dbReference>
<name>A0AAV4E1L4_9GAST</name>
<organism evidence="2 3">
    <name type="scientific">Plakobranchus ocellatus</name>
    <dbReference type="NCBI Taxonomy" id="259542"/>
    <lineage>
        <taxon>Eukaryota</taxon>
        <taxon>Metazoa</taxon>
        <taxon>Spiralia</taxon>
        <taxon>Lophotrochozoa</taxon>
        <taxon>Mollusca</taxon>
        <taxon>Gastropoda</taxon>
        <taxon>Heterobranchia</taxon>
        <taxon>Euthyneura</taxon>
        <taxon>Panpulmonata</taxon>
        <taxon>Sacoglossa</taxon>
        <taxon>Placobranchoidea</taxon>
        <taxon>Plakobranchidae</taxon>
        <taxon>Plakobranchus</taxon>
    </lineage>
</organism>
<dbReference type="SUPFAM" id="SSF100895">
    <property type="entry name" value="Kazal-type serine protease inhibitors"/>
    <property type="match status" value="2"/>
</dbReference>
<protein>
    <submittedName>
        <fullName evidence="2">Reversion-inducing cysteine-rich protein with kazal motifs-like</fullName>
    </submittedName>
</protein>
<evidence type="ECO:0000259" key="1">
    <source>
        <dbReference type="PROSITE" id="PS51465"/>
    </source>
</evidence>
<dbReference type="Pfam" id="PF25027">
    <property type="entry name" value="EGF1_RECK"/>
    <property type="match status" value="1"/>
</dbReference>
<dbReference type="CDD" id="cd00104">
    <property type="entry name" value="KAZAL_FS"/>
    <property type="match status" value="1"/>
</dbReference>
<dbReference type="InterPro" id="IPR056978">
    <property type="entry name" value="CC4_RECK"/>
</dbReference>
<dbReference type="PANTHER" id="PTHR13487">
    <property type="entry name" value="SERINE PROTEASE INHIBITOR"/>
    <property type="match status" value="1"/>
</dbReference>
<dbReference type="InterPro" id="IPR056979">
    <property type="entry name" value="FZ_RECK"/>
</dbReference>
<comment type="caution">
    <text evidence="2">The sequence shown here is derived from an EMBL/GenBank/DDBJ whole genome shotgun (WGS) entry which is preliminary data.</text>
</comment>
<evidence type="ECO:0000313" key="2">
    <source>
        <dbReference type="EMBL" id="GFO50220.1"/>
    </source>
</evidence>
<dbReference type="SMART" id="SM00280">
    <property type="entry name" value="KAZAL"/>
    <property type="match status" value="2"/>
</dbReference>
<dbReference type="Proteomes" id="UP000735302">
    <property type="component" value="Unassembled WGS sequence"/>
</dbReference>
<dbReference type="GO" id="GO:0030198">
    <property type="term" value="P:extracellular matrix organization"/>
    <property type="evidence" value="ECO:0007669"/>
    <property type="project" value="TreeGrafter"/>
</dbReference>
<evidence type="ECO:0000313" key="3">
    <source>
        <dbReference type="Proteomes" id="UP000735302"/>
    </source>
</evidence>
<dbReference type="PROSITE" id="PS00282">
    <property type="entry name" value="KAZAL_1"/>
    <property type="match status" value="1"/>
</dbReference>
<dbReference type="InterPro" id="IPR056976">
    <property type="entry name" value="EGF1_RECK"/>
</dbReference>
<dbReference type="Pfam" id="PF23332">
    <property type="entry name" value="CC4_RECK"/>
    <property type="match status" value="2"/>
</dbReference>
<dbReference type="Pfam" id="PF23298">
    <property type="entry name" value="FZ_RECK"/>
    <property type="match status" value="1"/>
</dbReference>
<accession>A0AAV4E1L4</accession>
<feature type="domain" description="Kazal-like" evidence="1">
    <location>
        <begin position="498"/>
        <end position="535"/>
    </location>
</feature>
<dbReference type="Pfam" id="PF07648">
    <property type="entry name" value="Kazal_2"/>
    <property type="match status" value="3"/>
</dbReference>
<dbReference type="GO" id="GO:0008191">
    <property type="term" value="F:metalloendopeptidase inhibitor activity"/>
    <property type="evidence" value="ECO:0007669"/>
    <property type="project" value="InterPro"/>
</dbReference>
<keyword evidence="3" id="KW-1185">Reference proteome</keyword>
<dbReference type="InterPro" id="IPR036058">
    <property type="entry name" value="Kazal_dom_sf"/>
</dbReference>
<dbReference type="InterPro" id="IPR039016">
    <property type="entry name" value="RECK"/>
</dbReference>
<reference evidence="2 3" key="1">
    <citation type="journal article" date="2021" name="Elife">
        <title>Chloroplast acquisition without the gene transfer in kleptoplastic sea slugs, Plakobranchus ocellatus.</title>
        <authorList>
            <person name="Maeda T."/>
            <person name="Takahashi S."/>
            <person name="Yoshida T."/>
            <person name="Shimamura S."/>
            <person name="Takaki Y."/>
            <person name="Nagai Y."/>
            <person name="Toyoda A."/>
            <person name="Suzuki Y."/>
            <person name="Arimoto A."/>
            <person name="Ishii H."/>
            <person name="Satoh N."/>
            <person name="Nishiyama T."/>
            <person name="Hasebe M."/>
            <person name="Maruyama T."/>
            <person name="Minagawa J."/>
            <person name="Obokata J."/>
            <person name="Shigenobu S."/>
        </authorList>
    </citation>
    <scope>NUCLEOTIDE SEQUENCE [LARGE SCALE GENOMIC DNA]</scope>
</reference>
<gene>
    <name evidence="2" type="ORF">PoB_007672500</name>
</gene>
<dbReference type="PANTHER" id="PTHR13487:SF3">
    <property type="entry name" value="REVERSION-INDUCING CYSTEINE-RICH PROTEIN WITH KAZAL MOTIFS"/>
    <property type="match status" value="1"/>
</dbReference>
<dbReference type="EMBL" id="BLXT01008590">
    <property type="protein sequence ID" value="GFO50220.1"/>
    <property type="molecule type" value="Genomic_DNA"/>
</dbReference>
<dbReference type="Gene3D" id="3.30.60.30">
    <property type="match status" value="2"/>
</dbReference>
<dbReference type="PROSITE" id="PS51465">
    <property type="entry name" value="KAZAL_2"/>
    <property type="match status" value="1"/>
</dbReference>
<dbReference type="AlphaFoldDB" id="A0AAV4E1L4"/>
<proteinExistence type="predicted"/>
<dbReference type="GO" id="GO:0005886">
    <property type="term" value="C:plasma membrane"/>
    <property type="evidence" value="ECO:0007669"/>
    <property type="project" value="TreeGrafter"/>
</dbReference>